<evidence type="ECO:0000313" key="1">
    <source>
        <dbReference type="EMBL" id="ETN74531.1"/>
    </source>
</evidence>
<accession>W2SZU2</accession>
<dbReference type="OrthoDB" id="10492304at2759"/>
<name>W2SZU2_NECAM</name>
<organism evidence="1 2">
    <name type="scientific">Necator americanus</name>
    <name type="common">Human hookworm</name>
    <dbReference type="NCBI Taxonomy" id="51031"/>
    <lineage>
        <taxon>Eukaryota</taxon>
        <taxon>Metazoa</taxon>
        <taxon>Ecdysozoa</taxon>
        <taxon>Nematoda</taxon>
        <taxon>Chromadorea</taxon>
        <taxon>Rhabditida</taxon>
        <taxon>Rhabditina</taxon>
        <taxon>Rhabditomorpha</taxon>
        <taxon>Strongyloidea</taxon>
        <taxon>Ancylostomatidae</taxon>
        <taxon>Bunostominae</taxon>
        <taxon>Necator</taxon>
    </lineage>
</organism>
<keyword evidence="2" id="KW-1185">Reference proteome</keyword>
<dbReference type="Proteomes" id="UP000053676">
    <property type="component" value="Unassembled WGS sequence"/>
</dbReference>
<protein>
    <submittedName>
        <fullName evidence="1">Uncharacterized protein</fullName>
    </submittedName>
</protein>
<evidence type="ECO:0000313" key="2">
    <source>
        <dbReference type="Proteomes" id="UP000053676"/>
    </source>
</evidence>
<dbReference type="AlphaFoldDB" id="W2SZU2"/>
<reference evidence="2" key="1">
    <citation type="journal article" date="2014" name="Nat. Genet.">
        <title>Genome of the human hookworm Necator americanus.</title>
        <authorList>
            <person name="Tang Y.T."/>
            <person name="Gao X."/>
            <person name="Rosa B.A."/>
            <person name="Abubucker S."/>
            <person name="Hallsworth-Pepin K."/>
            <person name="Martin J."/>
            <person name="Tyagi R."/>
            <person name="Heizer E."/>
            <person name="Zhang X."/>
            <person name="Bhonagiri-Palsikar V."/>
            <person name="Minx P."/>
            <person name="Warren W.C."/>
            <person name="Wang Q."/>
            <person name="Zhan B."/>
            <person name="Hotez P.J."/>
            <person name="Sternberg P.W."/>
            <person name="Dougall A."/>
            <person name="Gaze S.T."/>
            <person name="Mulvenna J."/>
            <person name="Sotillo J."/>
            <person name="Ranganathan S."/>
            <person name="Rabelo E.M."/>
            <person name="Wilson R.K."/>
            <person name="Felgner P.L."/>
            <person name="Bethony J."/>
            <person name="Hawdon J.M."/>
            <person name="Gasser R.B."/>
            <person name="Loukas A."/>
            <person name="Mitreva M."/>
        </authorList>
    </citation>
    <scope>NUCLEOTIDE SEQUENCE [LARGE SCALE GENOMIC DNA]</scope>
</reference>
<dbReference type="KEGG" id="nai:NECAME_04017"/>
<gene>
    <name evidence="1" type="ORF">NECAME_04017</name>
</gene>
<sequence length="65" mass="7385">MRHHVAINTGNQFFKRNRLSVVAAYAYPNYSVVTIEADGWYGTSVYSVIMSRSTVWKPEQMVAVS</sequence>
<proteinExistence type="predicted"/>
<dbReference type="EMBL" id="KI660355">
    <property type="protein sequence ID" value="ETN74531.1"/>
    <property type="molecule type" value="Genomic_DNA"/>
</dbReference>